<dbReference type="Proteomes" id="UP000887580">
    <property type="component" value="Unplaced"/>
</dbReference>
<evidence type="ECO:0000313" key="2">
    <source>
        <dbReference type="WBParaSite" id="PS1159_v2.g14643.t1"/>
    </source>
</evidence>
<organism evidence="1 2">
    <name type="scientific">Panagrolaimus sp. PS1159</name>
    <dbReference type="NCBI Taxonomy" id="55785"/>
    <lineage>
        <taxon>Eukaryota</taxon>
        <taxon>Metazoa</taxon>
        <taxon>Ecdysozoa</taxon>
        <taxon>Nematoda</taxon>
        <taxon>Chromadorea</taxon>
        <taxon>Rhabditida</taxon>
        <taxon>Tylenchina</taxon>
        <taxon>Panagrolaimomorpha</taxon>
        <taxon>Panagrolaimoidea</taxon>
        <taxon>Panagrolaimidae</taxon>
        <taxon>Panagrolaimus</taxon>
    </lineage>
</organism>
<proteinExistence type="predicted"/>
<reference evidence="2" key="1">
    <citation type="submission" date="2022-11" db="UniProtKB">
        <authorList>
            <consortium name="WormBaseParasite"/>
        </authorList>
    </citation>
    <scope>IDENTIFICATION</scope>
</reference>
<dbReference type="WBParaSite" id="PS1159_v2.g14643.t1">
    <property type="protein sequence ID" value="PS1159_v2.g14643.t1"/>
    <property type="gene ID" value="PS1159_v2.g14643"/>
</dbReference>
<accession>A0AC35F9T6</accession>
<evidence type="ECO:0000313" key="1">
    <source>
        <dbReference type="Proteomes" id="UP000887580"/>
    </source>
</evidence>
<sequence length="85" mass="9697">MAATFLFTEIPKCSKPIYDDTDGLISSSQCSIDRYGSTSSSNNENSTDFPQRINLKNKKVFKNITKWMYEVNNRNPSNSFPVSYL</sequence>
<protein>
    <submittedName>
        <fullName evidence="2">Uncharacterized protein</fullName>
    </submittedName>
</protein>
<name>A0AC35F9T6_9BILA</name>